<dbReference type="PANTHER" id="PTHR33332">
    <property type="entry name" value="REVERSE TRANSCRIPTASE DOMAIN-CONTAINING PROTEIN"/>
    <property type="match status" value="1"/>
</dbReference>
<dbReference type="EMBL" id="KZ505647">
    <property type="protein sequence ID" value="PKU48772.1"/>
    <property type="molecule type" value="Genomic_DNA"/>
</dbReference>
<dbReference type="PRINTS" id="PR01345">
    <property type="entry name" value="CERVTRCPTASE"/>
</dbReference>
<feature type="domain" description="Reverse transcriptase" evidence="1">
    <location>
        <begin position="1"/>
        <end position="112"/>
    </location>
</feature>
<dbReference type="SUPFAM" id="SSF56672">
    <property type="entry name" value="DNA/RNA polymerases"/>
    <property type="match status" value="1"/>
</dbReference>
<name>A0A2I0URV5_LIMLA</name>
<gene>
    <name evidence="2" type="ORF">llap_948</name>
</gene>
<evidence type="ECO:0000259" key="1">
    <source>
        <dbReference type="PROSITE" id="PS50878"/>
    </source>
</evidence>
<reference evidence="3" key="1">
    <citation type="submission" date="2017-11" db="EMBL/GenBank/DDBJ databases">
        <authorList>
            <person name="Lima N.C."/>
            <person name="Parody-Merino A.M."/>
            <person name="Battley P.F."/>
            <person name="Fidler A.E."/>
            <person name="Prosdocimi F."/>
        </authorList>
    </citation>
    <scope>NUCLEOTIDE SEQUENCE [LARGE SCALE GENOMIC DNA]</scope>
</reference>
<dbReference type="InterPro" id="IPR000477">
    <property type="entry name" value="RT_dom"/>
</dbReference>
<organism evidence="2 3">
    <name type="scientific">Limosa lapponica baueri</name>
    <dbReference type="NCBI Taxonomy" id="1758121"/>
    <lineage>
        <taxon>Eukaryota</taxon>
        <taxon>Metazoa</taxon>
        <taxon>Chordata</taxon>
        <taxon>Craniata</taxon>
        <taxon>Vertebrata</taxon>
        <taxon>Euteleostomi</taxon>
        <taxon>Archelosauria</taxon>
        <taxon>Archosauria</taxon>
        <taxon>Dinosauria</taxon>
        <taxon>Saurischia</taxon>
        <taxon>Theropoda</taxon>
        <taxon>Coelurosauria</taxon>
        <taxon>Aves</taxon>
        <taxon>Neognathae</taxon>
        <taxon>Neoaves</taxon>
        <taxon>Charadriiformes</taxon>
        <taxon>Scolopacidae</taxon>
        <taxon>Limosa</taxon>
    </lineage>
</organism>
<evidence type="ECO:0000313" key="3">
    <source>
        <dbReference type="Proteomes" id="UP000233556"/>
    </source>
</evidence>
<dbReference type="PROSITE" id="PS50878">
    <property type="entry name" value="RT_POL"/>
    <property type="match status" value="1"/>
</dbReference>
<sequence length="311" mass="36008">MWYLYKSSWRPVTSGVPQGSVLGPVLFNIFINDLDEGIECTLSKFADDTKLGGSVDLLEGREALQRDLDRLDRWAETNGMRFNKAKCQVLHLGHNNPRQRYRLGAEWLESCLAEKDLGVLVDSRLNMSQQCDQVAKKANSILACIRNSVVSRTREVIVPLYSALVRPHLEYCVQFWAPYHKKDIEVLERVQRRATRLVRGLEHKSYEERLRELGLFSLEKRRLRGDLIALYNYLKGGCREAGVGLFSQVMGDRTRGNGLKLRQGRFRLDIRKNFFTERVIKHWNRLPREVVEAPSLEVFKRQVDMVLGDMV</sequence>
<proteinExistence type="predicted"/>
<dbReference type="InterPro" id="IPR043502">
    <property type="entry name" value="DNA/RNA_pol_sf"/>
</dbReference>
<keyword evidence="3" id="KW-1185">Reference proteome</keyword>
<evidence type="ECO:0000313" key="2">
    <source>
        <dbReference type="EMBL" id="PKU48772.1"/>
    </source>
</evidence>
<dbReference type="OrthoDB" id="276744at2759"/>
<dbReference type="AlphaFoldDB" id="A0A2I0URV5"/>
<protein>
    <recommendedName>
        <fullName evidence="1">Reverse transcriptase domain-containing protein</fullName>
    </recommendedName>
</protein>
<dbReference type="Proteomes" id="UP000233556">
    <property type="component" value="Unassembled WGS sequence"/>
</dbReference>
<reference evidence="3" key="2">
    <citation type="submission" date="2017-12" db="EMBL/GenBank/DDBJ databases">
        <title>Genome sequence of the Bar-tailed Godwit (Limosa lapponica baueri).</title>
        <authorList>
            <person name="Lima N.C.B."/>
            <person name="Parody-Merino A.M."/>
            <person name="Battley P.F."/>
            <person name="Fidler A.E."/>
            <person name="Prosdocimi F."/>
        </authorList>
    </citation>
    <scope>NUCLEOTIDE SEQUENCE [LARGE SCALE GENOMIC DNA]</scope>
</reference>
<accession>A0A2I0URV5</accession>
<dbReference type="Pfam" id="PF00078">
    <property type="entry name" value="RVT_1"/>
    <property type="match status" value="1"/>
</dbReference>